<dbReference type="PROSITE" id="PS51208">
    <property type="entry name" value="AUTOTRANSPORTER"/>
    <property type="match status" value="1"/>
</dbReference>
<dbReference type="NCBIfam" id="TIGR01414">
    <property type="entry name" value="autotrans_barl"/>
    <property type="match status" value="1"/>
</dbReference>
<dbReference type="GO" id="GO:0019867">
    <property type="term" value="C:outer membrane"/>
    <property type="evidence" value="ECO:0007669"/>
    <property type="project" value="InterPro"/>
</dbReference>
<proteinExistence type="predicted"/>
<feature type="domain" description="Autotransporter" evidence="1">
    <location>
        <begin position="56"/>
        <end position="331"/>
    </location>
</feature>
<dbReference type="InterPro" id="IPR006315">
    <property type="entry name" value="OM_autotransptr_brl_dom"/>
</dbReference>
<dbReference type="Proteomes" id="UP000476009">
    <property type="component" value="Unassembled WGS sequence"/>
</dbReference>
<dbReference type="Pfam" id="PF03797">
    <property type="entry name" value="Autotransporter"/>
    <property type="match status" value="1"/>
</dbReference>
<dbReference type="InterPro" id="IPR005546">
    <property type="entry name" value="Autotransporte_beta"/>
</dbReference>
<organism evidence="2 3">
    <name type="scientific">Campylobacter lari</name>
    <dbReference type="NCBI Taxonomy" id="201"/>
    <lineage>
        <taxon>Bacteria</taxon>
        <taxon>Pseudomonadati</taxon>
        <taxon>Campylobacterota</taxon>
        <taxon>Epsilonproteobacteria</taxon>
        <taxon>Campylobacterales</taxon>
        <taxon>Campylobacteraceae</taxon>
        <taxon>Campylobacter</taxon>
    </lineage>
</organism>
<evidence type="ECO:0000259" key="1">
    <source>
        <dbReference type="PROSITE" id="PS51208"/>
    </source>
</evidence>
<reference evidence="2 3" key="1">
    <citation type="submission" date="2018-05" db="EMBL/GenBank/DDBJ databases">
        <authorList>
            <consortium name="PulseNet: The National Subtyping Network for Foodborne Disease Surveillance"/>
            <person name="Tarr C.L."/>
            <person name="Trees E."/>
            <person name="Katz L.S."/>
            <person name="Carleton-Romer H.A."/>
            <person name="Stroika S."/>
            <person name="Kucerova Z."/>
            <person name="Roache K.F."/>
            <person name="Sabol A.L."/>
            <person name="Besser J."/>
            <person name="Gerner-Smidt P."/>
        </authorList>
    </citation>
    <scope>NUCLEOTIDE SEQUENCE [LARGE SCALE GENOMIC DNA]</scope>
    <source>
        <strain evidence="2 3">D5625</strain>
    </source>
</reference>
<dbReference type="AlphaFoldDB" id="A0A6L1L1Y4"/>
<name>A0A6L1L1Y4_CAMLA</name>
<dbReference type="EMBL" id="AACKNS010000002">
    <property type="protein sequence ID" value="EAK9993784.1"/>
    <property type="molecule type" value="Genomic_DNA"/>
</dbReference>
<dbReference type="SMART" id="SM00869">
    <property type="entry name" value="Autotransporter"/>
    <property type="match status" value="1"/>
</dbReference>
<dbReference type="SUPFAM" id="SSF103515">
    <property type="entry name" value="Autotransporter"/>
    <property type="match status" value="1"/>
</dbReference>
<accession>A0A6L1L1Y4</accession>
<comment type="caution">
    <text evidence="2">The sequence shown here is derived from an EMBL/GenBank/DDBJ whole genome shotgun (WGS) entry which is preliminary data.</text>
</comment>
<evidence type="ECO:0000313" key="3">
    <source>
        <dbReference type="Proteomes" id="UP000476009"/>
    </source>
</evidence>
<evidence type="ECO:0000313" key="2">
    <source>
        <dbReference type="EMBL" id="EAK9993784.1"/>
    </source>
</evidence>
<gene>
    <name evidence="2" type="ORF">A9458_02825</name>
</gene>
<protein>
    <submittedName>
        <fullName evidence="2">Autotransporter outer membrane beta-barrel domain-containing protein</fullName>
    </submittedName>
</protein>
<dbReference type="Gene3D" id="2.40.128.130">
    <property type="entry name" value="Autotransporter beta-domain"/>
    <property type="match status" value="1"/>
</dbReference>
<sequence length="332" mass="38308">MEIYIDRLDVINNNISSLVDPSEIVKAVIDNAFLLNRMHLFNQNQLSERFRLLKENEYSKGGMWTQAYNSHFNQHTNVYSLREIDSVYTGVKYGFDEIINYLNFNMMTGVHLGYGTLHSNLDKLSGSEINNFSTGMYSAMFWKNGVYLEADFAIDHYKSKISANQAGSFEINSAKFDNLAYSAGFALGRKFYLPNNAFLDAYMDIDFTYYQDHDVKTSNGIRMQQDDYRNLGIMASVLVGQQYNEGKSMVYLKTDFGQYFSDAKNQGKLQDPLTGNWDYKIADYSHAFANAIIGFKAKPSNKTEISFEVNRYFMEDMDANYGFRGEFRYLFN</sequence>
<dbReference type="InterPro" id="IPR036709">
    <property type="entry name" value="Autotransporte_beta_dom_sf"/>
</dbReference>